<dbReference type="EC" id="2.4.-.-" evidence="5"/>
<dbReference type="Pfam" id="PF13439">
    <property type="entry name" value="Glyco_transf_4"/>
    <property type="match status" value="1"/>
</dbReference>
<dbReference type="GO" id="GO:0016757">
    <property type="term" value="F:glycosyltransferase activity"/>
    <property type="evidence" value="ECO:0007669"/>
    <property type="project" value="UniProtKB-KW"/>
</dbReference>
<evidence type="ECO:0000256" key="2">
    <source>
        <dbReference type="ARBA" id="ARBA00022679"/>
    </source>
</evidence>
<dbReference type="PANTHER" id="PTHR12526">
    <property type="entry name" value="GLYCOSYLTRANSFERASE"/>
    <property type="match status" value="1"/>
</dbReference>
<dbReference type="RefSeq" id="WP_205621892.1">
    <property type="nucleotide sequence ID" value="NZ_DAMDMH010000028.1"/>
</dbReference>
<dbReference type="InterPro" id="IPR001296">
    <property type="entry name" value="Glyco_trans_1"/>
</dbReference>
<organism evidence="5 6">
    <name type="scientific">Arsenicicoccus bolidensis</name>
    <dbReference type="NCBI Taxonomy" id="229480"/>
    <lineage>
        <taxon>Bacteria</taxon>
        <taxon>Bacillati</taxon>
        <taxon>Actinomycetota</taxon>
        <taxon>Actinomycetes</taxon>
        <taxon>Micrococcales</taxon>
        <taxon>Intrasporangiaceae</taxon>
        <taxon>Arsenicicoccus</taxon>
    </lineage>
</organism>
<feature type="domain" description="Glycosyltransferase subfamily 4-like N-terminal" evidence="4">
    <location>
        <begin position="12"/>
        <end position="183"/>
    </location>
</feature>
<dbReference type="PANTHER" id="PTHR12526:SF630">
    <property type="entry name" value="GLYCOSYLTRANSFERASE"/>
    <property type="match status" value="1"/>
</dbReference>
<feature type="domain" description="Glycosyl transferase family 1" evidence="3">
    <location>
        <begin position="190"/>
        <end position="355"/>
    </location>
</feature>
<keyword evidence="1 5" id="KW-0328">Glycosyltransferase</keyword>
<dbReference type="Proteomes" id="UP001521931">
    <property type="component" value="Unassembled WGS sequence"/>
</dbReference>
<gene>
    <name evidence="5" type="ORF">MHL29_16690</name>
</gene>
<evidence type="ECO:0000259" key="4">
    <source>
        <dbReference type="Pfam" id="PF13439"/>
    </source>
</evidence>
<dbReference type="SUPFAM" id="SSF53756">
    <property type="entry name" value="UDP-Glycosyltransferase/glycogen phosphorylase"/>
    <property type="match status" value="1"/>
</dbReference>
<sequence>MRVLHVLDSFSFGGAENLVVELARHVSADHAAGQDLHLDLAVASLGPAGREGKDAMLDRFQALGLAPTYLGVRRLLDPIGVIRLARTLRASSADVVHAHLGYSATLVPLAARLAGVPCVATLHLVPQLGSRADRVKEGLSVLVPATLGRLVLVSQAAYDGYARHYGPATASWRCIPNGIDVDRYSTARRRLPQDVPVPDGAPVWAVVAALREPKGHVPLVEAWARVVEQHPDAHLLVVGEGTHRPAIEARVRELGLERRVHLLGRREDVPDLLAGVDGVVSASFTEALPTSLVEAAACGLPVVATDAGGTRDVVLDGETGQVVPVGDVPALARELSRLLSDPGARAAYGEAARRRAEQTFSMQTWTRALHDLYAELIDPSRTEPKENA</sequence>
<dbReference type="EMBL" id="JAKRCV010000081">
    <property type="protein sequence ID" value="MCG7323515.1"/>
    <property type="molecule type" value="Genomic_DNA"/>
</dbReference>
<evidence type="ECO:0000313" key="5">
    <source>
        <dbReference type="EMBL" id="MCG7323515.1"/>
    </source>
</evidence>
<comment type="caution">
    <text evidence="5">The sequence shown here is derived from an EMBL/GenBank/DDBJ whole genome shotgun (WGS) entry which is preliminary data.</text>
</comment>
<dbReference type="Gene3D" id="3.40.50.2000">
    <property type="entry name" value="Glycogen Phosphorylase B"/>
    <property type="match status" value="2"/>
</dbReference>
<keyword evidence="6" id="KW-1185">Reference proteome</keyword>
<accession>A0ABS9Q6Q6</accession>
<evidence type="ECO:0000256" key="1">
    <source>
        <dbReference type="ARBA" id="ARBA00022676"/>
    </source>
</evidence>
<evidence type="ECO:0000313" key="6">
    <source>
        <dbReference type="Proteomes" id="UP001521931"/>
    </source>
</evidence>
<dbReference type="Pfam" id="PF00534">
    <property type="entry name" value="Glycos_transf_1"/>
    <property type="match status" value="1"/>
</dbReference>
<protein>
    <submittedName>
        <fullName evidence="5">Glycosyltransferase</fullName>
        <ecNumber evidence="5">2.4.-.-</ecNumber>
    </submittedName>
</protein>
<dbReference type="InterPro" id="IPR028098">
    <property type="entry name" value="Glyco_trans_4-like_N"/>
</dbReference>
<proteinExistence type="predicted"/>
<reference evidence="5 6" key="1">
    <citation type="submission" date="2022-02" db="EMBL/GenBank/DDBJ databases">
        <title>Uncovering new skin microbiome diversity through culturing and metagenomics.</title>
        <authorList>
            <person name="Conlan S."/>
            <person name="Deming C."/>
            <person name="Nisc Comparative Sequencing Program N."/>
            <person name="Segre J.A."/>
        </authorList>
    </citation>
    <scope>NUCLEOTIDE SEQUENCE [LARGE SCALE GENOMIC DNA]</scope>
    <source>
        <strain evidence="5 6">ACRQZ</strain>
    </source>
</reference>
<name>A0ABS9Q6Q6_9MICO</name>
<evidence type="ECO:0000259" key="3">
    <source>
        <dbReference type="Pfam" id="PF00534"/>
    </source>
</evidence>
<keyword evidence="2 5" id="KW-0808">Transferase</keyword>